<feature type="transmembrane region" description="Helical" evidence="1">
    <location>
        <begin position="143"/>
        <end position="166"/>
    </location>
</feature>
<feature type="transmembrane region" description="Helical" evidence="1">
    <location>
        <begin position="12"/>
        <end position="39"/>
    </location>
</feature>
<evidence type="ECO:0000313" key="3">
    <source>
        <dbReference type="Proteomes" id="UP001055940"/>
    </source>
</evidence>
<dbReference type="InterPro" id="IPR036259">
    <property type="entry name" value="MFS_trans_sf"/>
</dbReference>
<feature type="transmembrane region" description="Helical" evidence="1">
    <location>
        <begin position="283"/>
        <end position="300"/>
    </location>
</feature>
<keyword evidence="1" id="KW-1133">Transmembrane helix</keyword>
<reference evidence="2" key="1">
    <citation type="submission" date="2022-06" db="EMBL/GenBank/DDBJ databases">
        <authorList>
            <person name="Ping M."/>
        </authorList>
    </citation>
    <scope>NUCLEOTIDE SEQUENCE</scope>
    <source>
        <strain evidence="2">JCM11759T</strain>
    </source>
</reference>
<sequence length="413" mass="41849">MRATYLDVLRLPYALRAFVPSVVGKLSFAMVSLALLLLVQEGPGGFALSGAVVGGFGLGNVVAAPLRARLVDQYGARLVLPWLAVGYAAGLIGVVFAVGADSGGVAIVLGVLSGLCTPPLGAVMRGVWALLATTDGHRTRAYSLDAVAEELVFIAGPLMVSLVALLPNGPTVAVVVAATAGLVGTVGMVLSPAPKPGKVRRRVSAWSGWVGPLRHARLWPVLSVLVGVGLVLGAVELLSTAHGQAMGHSGLAGVLLAFFAVGSAAGGLFYGSRTWTAAPMGRMVFLGLAACGALFAAAWGGELVVLVPLFTVVGLFVAPSMISGYLAADEIAPVEERTEASALINTAVNAGAALAFAVGGALLDSTSITVSTVLLAATAGIFVAVAVLSAVRDRRLQWAARATVAQEDRGERT</sequence>
<dbReference type="InterPro" id="IPR011701">
    <property type="entry name" value="MFS"/>
</dbReference>
<feature type="transmembrane region" description="Helical" evidence="1">
    <location>
        <begin position="172"/>
        <end position="193"/>
    </location>
</feature>
<keyword evidence="1" id="KW-0812">Transmembrane</keyword>
<feature type="transmembrane region" description="Helical" evidence="1">
    <location>
        <begin position="218"/>
        <end position="238"/>
    </location>
</feature>
<feature type="transmembrane region" description="Helical" evidence="1">
    <location>
        <begin position="368"/>
        <end position="391"/>
    </location>
</feature>
<feature type="transmembrane region" description="Helical" evidence="1">
    <location>
        <begin position="340"/>
        <end position="362"/>
    </location>
</feature>
<proteinExistence type="predicted"/>
<accession>A0ABY5DCA2</accession>
<keyword evidence="3" id="KW-1185">Reference proteome</keyword>
<feature type="transmembrane region" description="Helical" evidence="1">
    <location>
        <begin position="45"/>
        <end position="66"/>
    </location>
</feature>
<gene>
    <name evidence="2" type="ORF">NE857_03155</name>
</gene>
<evidence type="ECO:0000313" key="2">
    <source>
        <dbReference type="EMBL" id="USY20668.1"/>
    </source>
</evidence>
<dbReference type="EMBL" id="CP099837">
    <property type="protein sequence ID" value="USY20668.1"/>
    <property type="molecule type" value="Genomic_DNA"/>
</dbReference>
<dbReference type="SUPFAM" id="SSF103473">
    <property type="entry name" value="MFS general substrate transporter"/>
    <property type="match status" value="1"/>
</dbReference>
<dbReference type="PANTHER" id="PTHR23542:SF1">
    <property type="entry name" value="MAJOR FACILITATOR SUPERFAMILY (MFS) PROFILE DOMAIN-CONTAINING PROTEIN"/>
    <property type="match status" value="1"/>
</dbReference>
<organism evidence="2 3">
    <name type="scientific">Nocardiopsis exhalans</name>
    <dbReference type="NCBI Taxonomy" id="163604"/>
    <lineage>
        <taxon>Bacteria</taxon>
        <taxon>Bacillati</taxon>
        <taxon>Actinomycetota</taxon>
        <taxon>Actinomycetes</taxon>
        <taxon>Streptosporangiales</taxon>
        <taxon>Nocardiopsidaceae</taxon>
        <taxon>Nocardiopsis</taxon>
    </lineage>
</organism>
<dbReference type="Gene3D" id="1.20.1250.20">
    <property type="entry name" value="MFS general substrate transporter like domains"/>
    <property type="match status" value="1"/>
</dbReference>
<dbReference type="RefSeq" id="WP_254419704.1">
    <property type="nucleotide sequence ID" value="NZ_BAAAJB010000017.1"/>
</dbReference>
<dbReference type="Proteomes" id="UP001055940">
    <property type="component" value="Chromosome"/>
</dbReference>
<feature type="transmembrane region" description="Helical" evidence="1">
    <location>
        <begin position="306"/>
        <end position="328"/>
    </location>
</feature>
<dbReference type="PANTHER" id="PTHR23542">
    <property type="match status" value="1"/>
</dbReference>
<evidence type="ECO:0000256" key="1">
    <source>
        <dbReference type="SAM" id="Phobius"/>
    </source>
</evidence>
<feature type="transmembrane region" description="Helical" evidence="1">
    <location>
        <begin position="78"/>
        <end position="99"/>
    </location>
</feature>
<feature type="transmembrane region" description="Helical" evidence="1">
    <location>
        <begin position="105"/>
        <end position="131"/>
    </location>
</feature>
<protein>
    <submittedName>
        <fullName evidence="2">MFS transporter</fullName>
    </submittedName>
</protein>
<feature type="transmembrane region" description="Helical" evidence="1">
    <location>
        <begin position="250"/>
        <end position="271"/>
    </location>
</feature>
<dbReference type="Pfam" id="PF07690">
    <property type="entry name" value="MFS_1"/>
    <property type="match status" value="1"/>
</dbReference>
<keyword evidence="1" id="KW-0472">Membrane</keyword>
<name>A0ABY5DCA2_9ACTN</name>